<gene>
    <name evidence="1" type="ORF">ETEE_2332</name>
</gene>
<evidence type="ECO:0000313" key="1">
    <source>
        <dbReference type="EMBL" id="AIJ08774.1"/>
    </source>
</evidence>
<evidence type="ECO:0000313" key="2">
    <source>
        <dbReference type="Proteomes" id="UP000028681"/>
    </source>
</evidence>
<reference evidence="1 2" key="1">
    <citation type="journal article" date="2012" name="PLoS ONE">
        <title>Edwardsiella comparative phylogenomics reveal the new intra/inter-species taxonomic relationships, virulence evolution and niche adaptation mechanisms.</title>
        <authorList>
            <person name="Yang M."/>
            <person name="Lv Y."/>
            <person name="Xiao J."/>
            <person name="Wu H."/>
            <person name="Zheng H."/>
            <person name="Liu Q."/>
            <person name="Zhang Y."/>
            <person name="Wang Q."/>
        </authorList>
    </citation>
    <scope>NUCLEOTIDE SEQUENCE [LARGE SCALE GENOMIC DNA]</scope>
    <source>
        <strain evidence="2">080813</strain>
    </source>
</reference>
<dbReference type="KEGG" id="ete:ETEE_2332"/>
<accession>A0A076LT47</accession>
<dbReference type="EMBL" id="CP006664">
    <property type="protein sequence ID" value="AIJ08774.1"/>
    <property type="molecule type" value="Genomic_DNA"/>
</dbReference>
<protein>
    <submittedName>
        <fullName evidence="1">Uncharacterized protein</fullName>
    </submittedName>
</protein>
<sequence length="46" mass="4855">MSNIPNTPAARVPGVFFFYLPRRSGGLKADSGALTPISEVKHDAAP</sequence>
<name>A0A076LT47_9GAMM</name>
<dbReference type="Proteomes" id="UP000028681">
    <property type="component" value="Chromosome"/>
</dbReference>
<proteinExistence type="predicted"/>
<dbReference type="AlphaFoldDB" id="A0A076LT47"/>
<organism evidence="1 2">
    <name type="scientific">Edwardsiella anguillarum ET080813</name>
    <dbReference type="NCBI Taxonomy" id="667120"/>
    <lineage>
        <taxon>Bacteria</taxon>
        <taxon>Pseudomonadati</taxon>
        <taxon>Pseudomonadota</taxon>
        <taxon>Gammaproteobacteria</taxon>
        <taxon>Enterobacterales</taxon>
        <taxon>Hafniaceae</taxon>
        <taxon>Edwardsiella</taxon>
    </lineage>
</organism>
<dbReference type="HOGENOM" id="CLU_3183089_0_0_6"/>